<proteinExistence type="predicted"/>
<reference evidence="2" key="1">
    <citation type="submission" date="2022-11" db="UniProtKB">
        <authorList>
            <consortium name="WormBaseParasite"/>
        </authorList>
    </citation>
    <scope>IDENTIFICATION</scope>
</reference>
<dbReference type="Proteomes" id="UP000887562">
    <property type="component" value="Unplaced"/>
</dbReference>
<evidence type="ECO:0000313" key="1">
    <source>
        <dbReference type="Proteomes" id="UP000887562"/>
    </source>
</evidence>
<dbReference type="WBParaSite" id="maker-E.canG7_contigs_5911-snap-gene-0.4-mRNA-1">
    <property type="protein sequence ID" value="maker-E.canG7_contigs_5911-snap-gene-0.4-mRNA-1"/>
    <property type="gene ID" value="EcG7_08834"/>
</dbReference>
<keyword evidence="1" id="KW-1185">Reference proteome</keyword>
<sequence>MARLSASNTLLKSGPHLSISCKLKLEMLILSKYPTQLRNVHKASNLSDSLGKQSNAEGSAFKESKFVPKDLLDKSTDRVTTNANDMNLHMKEIHRINITPTLRLAGTL</sequence>
<protein>
    <submittedName>
        <fullName evidence="2">Uncharacterized protein</fullName>
    </submittedName>
</protein>
<organism evidence="1 2">
    <name type="scientific">Echinococcus canadensis</name>
    <dbReference type="NCBI Taxonomy" id="519352"/>
    <lineage>
        <taxon>Eukaryota</taxon>
        <taxon>Metazoa</taxon>
        <taxon>Spiralia</taxon>
        <taxon>Lophotrochozoa</taxon>
        <taxon>Platyhelminthes</taxon>
        <taxon>Cestoda</taxon>
        <taxon>Eucestoda</taxon>
        <taxon>Cyclophyllidea</taxon>
        <taxon>Taeniidae</taxon>
        <taxon>Echinococcus</taxon>
        <taxon>Echinococcus canadensis group</taxon>
    </lineage>
</organism>
<name>A0A915EUX9_9CEST</name>
<accession>A0A915EUX9</accession>
<dbReference type="AlphaFoldDB" id="A0A915EUX9"/>
<evidence type="ECO:0000313" key="2">
    <source>
        <dbReference type="WBParaSite" id="maker-E.canG7_contigs_5911-snap-gene-0.4-mRNA-1"/>
    </source>
</evidence>